<feature type="domain" description="YjeF C-terminal" evidence="20">
    <location>
        <begin position="220"/>
        <end position="492"/>
    </location>
</feature>
<dbReference type="InterPro" id="IPR004443">
    <property type="entry name" value="YjeF_N_dom"/>
</dbReference>
<dbReference type="InterPro" id="IPR017953">
    <property type="entry name" value="Carbohydrate_kinase_pred_CS"/>
</dbReference>
<keyword evidence="23" id="KW-1185">Reference proteome</keyword>
<dbReference type="Proteomes" id="UP001059295">
    <property type="component" value="Chromosome"/>
</dbReference>
<comment type="caution">
    <text evidence="18">Lacks conserved residue(s) required for the propagation of feature annotation.</text>
</comment>
<evidence type="ECO:0000259" key="20">
    <source>
        <dbReference type="PROSITE" id="PS51383"/>
    </source>
</evidence>
<dbReference type="RefSeq" id="WP_019244902.1">
    <property type="nucleotide sequence ID" value="NZ_CAPH01000004.1"/>
</dbReference>
<dbReference type="PROSITE" id="PS51383">
    <property type="entry name" value="YJEF_C_3"/>
    <property type="match status" value="1"/>
</dbReference>
<dbReference type="EC" id="4.2.1.136" evidence="19"/>
<evidence type="ECO:0000256" key="7">
    <source>
        <dbReference type="ARBA" id="ARBA00022840"/>
    </source>
</evidence>
<keyword evidence="5 18" id="KW-0479">Metal-binding</keyword>
<sequence>MKILTGSRIREADRYTIAREPIDSIALMERASESIAQWVAGHVRPECPLAFFVGKGNNGGDGLAVARMLHRAGFSCAVYLAFGRDELSEECRFNLERLPRGLSVRPMAEASLPEGTVIVDALLGTGVRGELTEPLLGAVRRINSSGCRVVSIDLPSGMFSEFGNAGRTTVRATTTLTLEFPKLALLLPEGGEAAGEVVVLPIGLSEEYMDRAESLYFYTDAAAAARLPLSRPKFAHKGNCGHALLVCGSEDMAGAAVLATGAALRSGCGLVTVHLPRSERVSVHANSPSAIVSGDPEPVFSRLPRDMGRYDAVGVGPGVGQDPRSFEALEALLRAGLPAVIDADALNMLSARTELQRLVARGSILTPHLGELRRLAGDWASEDEKIEKTRDLASRLGCCVVVKGAHTMVCSSDGRCFFNSSGNPGMAKGGSGDVLTGFLAGLLARGYEPLAAAILGVYLHGRAGDRAADYYGQEAMNAGDLIDFLSEAQQEIFGRDDG</sequence>
<dbReference type="NCBIfam" id="TIGR00197">
    <property type="entry name" value="yjeF_nterm"/>
    <property type="match status" value="1"/>
</dbReference>
<dbReference type="CDD" id="cd01171">
    <property type="entry name" value="YXKO-related"/>
    <property type="match status" value="1"/>
</dbReference>
<proteinExistence type="inferred from homology"/>
<dbReference type="HAMAP" id="MF_01966">
    <property type="entry name" value="NADHX_epimerase"/>
    <property type="match status" value="1"/>
</dbReference>
<feature type="binding site" evidence="18">
    <location>
        <position position="153"/>
    </location>
    <ligand>
        <name>(6S)-NADPHX</name>
        <dbReference type="ChEBI" id="CHEBI:64076"/>
    </ligand>
</feature>
<keyword evidence="6 17" id="KW-0547">Nucleotide-binding</keyword>
<dbReference type="EMBL" id="CP102294">
    <property type="protein sequence ID" value="UWN57679.1"/>
    <property type="molecule type" value="Genomic_DNA"/>
</dbReference>
<feature type="binding site" evidence="17">
    <location>
        <position position="318"/>
    </location>
    <ligand>
        <name>(6S)-NADPHX</name>
        <dbReference type="ChEBI" id="CHEBI:64076"/>
    </ligand>
</feature>
<comment type="similarity">
    <text evidence="18">Belongs to the NnrE/AIBP family.</text>
</comment>
<evidence type="ECO:0000256" key="16">
    <source>
        <dbReference type="ARBA" id="ARBA00049209"/>
    </source>
</evidence>
<evidence type="ECO:0000313" key="22">
    <source>
        <dbReference type="EMBL" id="UWN57679.1"/>
    </source>
</evidence>
<evidence type="ECO:0000256" key="18">
    <source>
        <dbReference type="HAMAP-Rule" id="MF_01966"/>
    </source>
</evidence>
<dbReference type="InterPro" id="IPR000631">
    <property type="entry name" value="CARKD"/>
</dbReference>
<evidence type="ECO:0000259" key="21">
    <source>
        <dbReference type="PROSITE" id="PS51385"/>
    </source>
</evidence>
<keyword evidence="11 18" id="KW-0413">Isomerase</keyword>
<evidence type="ECO:0000256" key="4">
    <source>
        <dbReference type="ARBA" id="ARBA00009524"/>
    </source>
</evidence>
<comment type="function">
    <text evidence="14 19">Bifunctional enzyme that catalyzes the epimerization of the S- and R-forms of NAD(P)HX and the dehydration of the S-form of NAD(P)HX at the expense of ADP, which is converted to AMP. This allows the repair of both epimers of NAD(P)HX, a damaged form of NAD(P)H that is a result of enzymatic or heat-dependent hydration.</text>
</comment>
<dbReference type="SUPFAM" id="SSF64153">
    <property type="entry name" value="YjeF N-terminal domain-like"/>
    <property type="match status" value="1"/>
</dbReference>
<feature type="domain" description="YjeF N-terminal" evidence="21">
    <location>
        <begin position="9"/>
        <end position="210"/>
    </location>
</feature>
<comment type="similarity">
    <text evidence="17">Belongs to the NnrD/CARKD family.</text>
</comment>
<evidence type="ECO:0000256" key="2">
    <source>
        <dbReference type="ARBA" id="ARBA00000909"/>
    </source>
</evidence>
<dbReference type="NCBIfam" id="TIGR00196">
    <property type="entry name" value="yjeF_cterm"/>
    <property type="match status" value="1"/>
</dbReference>
<dbReference type="Gene3D" id="3.40.50.10260">
    <property type="entry name" value="YjeF N-terminal domain"/>
    <property type="match status" value="1"/>
</dbReference>
<feature type="binding site" evidence="18">
    <location>
        <position position="156"/>
    </location>
    <ligand>
        <name>K(+)</name>
        <dbReference type="ChEBI" id="CHEBI:29103"/>
    </ligand>
</feature>
<dbReference type="PROSITE" id="PS01050">
    <property type="entry name" value="YJEF_C_2"/>
    <property type="match status" value="1"/>
</dbReference>
<comment type="catalytic activity">
    <reaction evidence="1 18 19">
        <text>(6R)-NADHX = (6S)-NADHX</text>
        <dbReference type="Rhea" id="RHEA:32215"/>
        <dbReference type="ChEBI" id="CHEBI:64074"/>
        <dbReference type="ChEBI" id="CHEBI:64075"/>
        <dbReference type="EC" id="5.1.99.6"/>
    </reaction>
</comment>
<comment type="catalytic activity">
    <reaction evidence="2 18 19">
        <text>(6R)-NADPHX = (6S)-NADPHX</text>
        <dbReference type="Rhea" id="RHEA:32227"/>
        <dbReference type="ChEBI" id="CHEBI:64076"/>
        <dbReference type="ChEBI" id="CHEBI:64077"/>
        <dbReference type="EC" id="5.1.99.6"/>
    </reaction>
</comment>
<feature type="binding site" evidence="17">
    <location>
        <position position="433"/>
    </location>
    <ligand>
        <name>(6S)-NADPHX</name>
        <dbReference type="ChEBI" id="CHEBI:64076"/>
    </ligand>
</feature>
<feature type="binding site" evidence="17">
    <location>
        <position position="368"/>
    </location>
    <ligand>
        <name>(6S)-NADPHX</name>
        <dbReference type="ChEBI" id="CHEBI:64076"/>
    </ligand>
</feature>
<evidence type="ECO:0000256" key="14">
    <source>
        <dbReference type="ARBA" id="ARBA00025153"/>
    </source>
</evidence>
<evidence type="ECO:0000313" key="23">
    <source>
        <dbReference type="Proteomes" id="UP001059295"/>
    </source>
</evidence>
<evidence type="ECO:0000256" key="8">
    <source>
        <dbReference type="ARBA" id="ARBA00022857"/>
    </source>
</evidence>
<dbReference type="HAMAP" id="MF_01965">
    <property type="entry name" value="NADHX_dehydratase"/>
    <property type="match status" value="1"/>
</dbReference>
<feature type="binding site" evidence="18">
    <location>
        <begin position="124"/>
        <end position="130"/>
    </location>
    <ligand>
        <name>(6S)-NADPHX</name>
        <dbReference type="ChEBI" id="CHEBI:64076"/>
    </ligand>
</feature>
<evidence type="ECO:0000256" key="1">
    <source>
        <dbReference type="ARBA" id="ARBA00000013"/>
    </source>
</evidence>
<comment type="similarity">
    <text evidence="3 19">In the N-terminal section; belongs to the NnrE/AIBP family.</text>
</comment>
<protein>
    <recommendedName>
        <fullName evidence="19">Bifunctional NAD(P)H-hydrate repair enzyme</fullName>
    </recommendedName>
    <alternativeName>
        <fullName evidence="19">Nicotinamide nucleotide repair protein</fullName>
    </alternativeName>
    <domain>
        <recommendedName>
            <fullName evidence="19">ADP-dependent (S)-NAD(P)H-hydrate dehydratase</fullName>
            <ecNumber evidence="19">4.2.1.136</ecNumber>
        </recommendedName>
        <alternativeName>
            <fullName evidence="19">ADP-dependent NAD(P)HX dehydratase</fullName>
        </alternativeName>
    </domain>
    <domain>
        <recommendedName>
            <fullName evidence="19">NAD(P)H-hydrate epimerase</fullName>
            <ecNumber evidence="19">5.1.99.6</ecNumber>
        </recommendedName>
    </domain>
</protein>
<accession>A0ABY5V214</accession>
<evidence type="ECO:0000256" key="3">
    <source>
        <dbReference type="ARBA" id="ARBA00006001"/>
    </source>
</evidence>
<evidence type="ECO:0000256" key="11">
    <source>
        <dbReference type="ARBA" id="ARBA00023235"/>
    </source>
</evidence>
<dbReference type="GeneID" id="82890579"/>
<dbReference type="Pfam" id="PF03853">
    <property type="entry name" value="YjeF_N"/>
    <property type="match status" value="1"/>
</dbReference>
<dbReference type="SUPFAM" id="SSF53613">
    <property type="entry name" value="Ribokinase-like"/>
    <property type="match status" value="1"/>
</dbReference>
<feature type="binding site" evidence="17">
    <location>
        <position position="432"/>
    </location>
    <ligand>
        <name>AMP</name>
        <dbReference type="ChEBI" id="CHEBI:456215"/>
    </ligand>
</feature>
<comment type="catalytic activity">
    <reaction evidence="16 17 19">
        <text>(6S)-NADPHX + ADP = AMP + phosphate + NADPH + H(+)</text>
        <dbReference type="Rhea" id="RHEA:32235"/>
        <dbReference type="ChEBI" id="CHEBI:15378"/>
        <dbReference type="ChEBI" id="CHEBI:43474"/>
        <dbReference type="ChEBI" id="CHEBI:57783"/>
        <dbReference type="ChEBI" id="CHEBI:64076"/>
        <dbReference type="ChEBI" id="CHEBI:456215"/>
        <dbReference type="ChEBI" id="CHEBI:456216"/>
        <dbReference type="EC" id="4.2.1.136"/>
    </reaction>
</comment>
<dbReference type="Gene3D" id="3.40.1190.20">
    <property type="match status" value="1"/>
</dbReference>
<comment type="catalytic activity">
    <reaction evidence="15 17 19">
        <text>(6S)-NADHX + ADP = AMP + phosphate + NADH + H(+)</text>
        <dbReference type="Rhea" id="RHEA:32223"/>
        <dbReference type="ChEBI" id="CHEBI:15378"/>
        <dbReference type="ChEBI" id="CHEBI:43474"/>
        <dbReference type="ChEBI" id="CHEBI:57945"/>
        <dbReference type="ChEBI" id="CHEBI:64074"/>
        <dbReference type="ChEBI" id="CHEBI:456215"/>
        <dbReference type="ChEBI" id="CHEBI:456216"/>
        <dbReference type="EC" id="4.2.1.136"/>
    </reaction>
</comment>
<feature type="binding site" evidence="18">
    <location>
        <position position="120"/>
    </location>
    <ligand>
        <name>K(+)</name>
        <dbReference type="ChEBI" id="CHEBI:29103"/>
    </ligand>
</feature>
<keyword evidence="13" id="KW-0511">Multifunctional enzyme</keyword>
<gene>
    <name evidence="17" type="primary">nnrD</name>
    <name evidence="18" type="synonym">nnrE</name>
    <name evidence="22" type="ORF">NQ491_02555</name>
</gene>
<evidence type="ECO:0000256" key="15">
    <source>
        <dbReference type="ARBA" id="ARBA00048238"/>
    </source>
</evidence>
<comment type="function">
    <text evidence="17">Catalyzes the dehydration of the S-form of NAD(P)HX at the expense of ADP, which is converted to AMP. Together with NAD(P)HX epimerase, which catalyzes the epimerization of the S- and R-forms, the enzyme allows the repair of both epimers of NAD(P)HX, a damaged form of NAD(P)H that is a result of enzymatic or heat-dependent hydration.</text>
</comment>
<evidence type="ECO:0000256" key="19">
    <source>
        <dbReference type="PIRNR" id="PIRNR017184"/>
    </source>
</evidence>
<dbReference type="PANTHER" id="PTHR12592:SF0">
    <property type="entry name" value="ATP-DEPENDENT (S)-NAD(P)H-HYDRATE DEHYDRATASE"/>
    <property type="match status" value="1"/>
</dbReference>
<reference evidence="22" key="1">
    <citation type="journal article" date="2022" name="Cell">
        <title>Design, construction, and in vivo augmentation of a complex gut microbiome.</title>
        <authorList>
            <person name="Cheng A.G."/>
            <person name="Ho P.Y."/>
            <person name="Aranda-Diaz A."/>
            <person name="Jain S."/>
            <person name="Yu F.B."/>
            <person name="Meng X."/>
            <person name="Wang M."/>
            <person name="Iakiviak M."/>
            <person name="Nagashima K."/>
            <person name="Zhao A."/>
            <person name="Murugkar P."/>
            <person name="Patil A."/>
            <person name="Atabakhsh K."/>
            <person name="Weakley A."/>
            <person name="Yan J."/>
            <person name="Brumbaugh A.R."/>
            <person name="Higginbottom S."/>
            <person name="Dimas A."/>
            <person name="Shiver A.L."/>
            <person name="Deutschbauer A."/>
            <person name="Neff N."/>
            <person name="Sonnenburg J.L."/>
            <person name="Huang K.C."/>
            <person name="Fischbach M.A."/>
        </authorList>
    </citation>
    <scope>NUCLEOTIDE SEQUENCE</scope>
    <source>
        <strain evidence="22">AP11</strain>
    </source>
</reference>
<feature type="binding site" evidence="17">
    <location>
        <begin position="403"/>
        <end position="407"/>
    </location>
    <ligand>
        <name>AMP</name>
        <dbReference type="ChEBI" id="CHEBI:456215"/>
    </ligand>
</feature>
<comment type="function">
    <text evidence="18">Catalyzes the epimerization of the S- and R-forms of NAD(P)HX, a damaged form of NAD(P)H that is a result of enzymatic or heat-dependent hydration. This is a prerequisite for the S-specific NAD(P)H-hydrate dehydratase to allow the repair of both epimers of NAD(P)HX.</text>
</comment>
<evidence type="ECO:0000256" key="6">
    <source>
        <dbReference type="ARBA" id="ARBA00022741"/>
    </source>
</evidence>
<keyword evidence="7 17" id="KW-0067">ATP-binding</keyword>
<keyword evidence="9 18" id="KW-0630">Potassium</keyword>
<evidence type="ECO:0000256" key="12">
    <source>
        <dbReference type="ARBA" id="ARBA00023239"/>
    </source>
</evidence>
<comment type="similarity">
    <text evidence="4 19">In the C-terminal section; belongs to the NnrD/CARKD family.</text>
</comment>
<evidence type="ECO:0000256" key="10">
    <source>
        <dbReference type="ARBA" id="ARBA00023027"/>
    </source>
</evidence>
<feature type="binding site" evidence="18">
    <location>
        <begin position="57"/>
        <end position="61"/>
    </location>
    <ligand>
        <name>(6S)-NADPHX</name>
        <dbReference type="ChEBI" id="CHEBI:64076"/>
    </ligand>
</feature>
<dbReference type="InterPro" id="IPR036652">
    <property type="entry name" value="YjeF_N_dom_sf"/>
</dbReference>
<comment type="subunit">
    <text evidence="17">Homotetramer.</text>
</comment>
<name>A0ABY5V214_9BACT</name>
<keyword evidence="10 17" id="KW-0520">NAD</keyword>
<evidence type="ECO:0000256" key="9">
    <source>
        <dbReference type="ARBA" id="ARBA00022958"/>
    </source>
</evidence>
<feature type="binding site" evidence="18">
    <location>
        <position position="58"/>
    </location>
    <ligand>
        <name>K(+)</name>
        <dbReference type="ChEBI" id="CHEBI:29103"/>
    </ligand>
</feature>
<dbReference type="PANTHER" id="PTHR12592">
    <property type="entry name" value="ATP-DEPENDENT (S)-NAD(P)H-HYDRATE DEHYDRATASE FAMILY MEMBER"/>
    <property type="match status" value="1"/>
</dbReference>
<evidence type="ECO:0000256" key="5">
    <source>
        <dbReference type="ARBA" id="ARBA00022723"/>
    </source>
</evidence>
<comment type="cofactor">
    <cofactor evidence="18 19">
        <name>K(+)</name>
        <dbReference type="ChEBI" id="CHEBI:29103"/>
    </cofactor>
    <text evidence="18 19">Binds 1 potassium ion per subunit.</text>
</comment>
<keyword evidence="12 17" id="KW-0456">Lyase</keyword>
<evidence type="ECO:0000256" key="13">
    <source>
        <dbReference type="ARBA" id="ARBA00023268"/>
    </source>
</evidence>
<keyword evidence="8 17" id="KW-0521">NADP</keyword>
<feature type="binding site" evidence="17">
    <location>
        <position position="255"/>
    </location>
    <ligand>
        <name>(6S)-NADPHX</name>
        <dbReference type="ChEBI" id="CHEBI:64076"/>
    </ligand>
</feature>
<dbReference type="PIRSF" id="PIRSF017184">
    <property type="entry name" value="Nnr"/>
    <property type="match status" value="1"/>
</dbReference>
<dbReference type="InterPro" id="IPR030677">
    <property type="entry name" value="Nnr"/>
</dbReference>
<comment type="cofactor">
    <cofactor evidence="17">
        <name>Mg(2+)</name>
        <dbReference type="ChEBI" id="CHEBI:18420"/>
    </cofactor>
</comment>
<evidence type="ECO:0000256" key="17">
    <source>
        <dbReference type="HAMAP-Rule" id="MF_01965"/>
    </source>
</evidence>
<dbReference type="Pfam" id="PF01256">
    <property type="entry name" value="Carb_kinase"/>
    <property type="match status" value="1"/>
</dbReference>
<dbReference type="PROSITE" id="PS51385">
    <property type="entry name" value="YJEF_N"/>
    <property type="match status" value="1"/>
</dbReference>
<dbReference type="EC" id="5.1.99.6" evidence="19"/>
<organism evidence="22 23">
    <name type="scientific">Alistipes ihumii AP11</name>
    <dbReference type="NCBI Taxonomy" id="1211813"/>
    <lineage>
        <taxon>Bacteria</taxon>
        <taxon>Pseudomonadati</taxon>
        <taxon>Bacteroidota</taxon>
        <taxon>Bacteroidia</taxon>
        <taxon>Bacteroidales</taxon>
        <taxon>Rikenellaceae</taxon>
        <taxon>Alistipes</taxon>
    </lineage>
</organism>
<dbReference type="InterPro" id="IPR029056">
    <property type="entry name" value="Ribokinase-like"/>
</dbReference>